<name>A0A7R9FPU4_9CRUS</name>
<comment type="pathway">
    <text evidence="4">Protein modification; protein ubiquitination.</text>
</comment>
<evidence type="ECO:0000256" key="6">
    <source>
        <dbReference type="ARBA" id="ARBA00022490"/>
    </source>
</evidence>
<dbReference type="PROSITE" id="PS50088">
    <property type="entry name" value="ANK_REPEAT"/>
    <property type="match status" value="3"/>
</dbReference>
<dbReference type="PROSITE" id="PS51416">
    <property type="entry name" value="MIB_HERC2"/>
    <property type="match status" value="2"/>
</dbReference>
<dbReference type="GO" id="GO:0061630">
    <property type="term" value="F:ubiquitin protein ligase activity"/>
    <property type="evidence" value="ECO:0007669"/>
    <property type="project" value="UniProtKB-EC"/>
</dbReference>
<dbReference type="InterPro" id="IPR001005">
    <property type="entry name" value="SANT/Myb"/>
</dbReference>
<evidence type="ECO:0000256" key="15">
    <source>
        <dbReference type="PROSITE-ProRule" id="PRU00023"/>
    </source>
</evidence>
<dbReference type="Pfam" id="PF18346">
    <property type="entry name" value="SH3_15"/>
    <property type="match status" value="2"/>
</dbReference>
<dbReference type="InterPro" id="IPR013083">
    <property type="entry name" value="Znf_RING/FYVE/PHD"/>
</dbReference>
<feature type="domain" description="Myb-like" evidence="20">
    <location>
        <begin position="1213"/>
        <end position="1267"/>
    </location>
</feature>
<dbReference type="PANTHER" id="PTHR24202">
    <property type="entry name" value="E3 UBIQUITIN-PROTEIN LIGASE MIB2"/>
    <property type="match status" value="1"/>
</dbReference>
<keyword evidence="10 16" id="KW-0863">Zinc-finger</keyword>
<dbReference type="PRINTS" id="PR01415">
    <property type="entry name" value="ANKYRIN"/>
</dbReference>
<evidence type="ECO:0000256" key="2">
    <source>
        <dbReference type="ARBA" id="ARBA00004123"/>
    </source>
</evidence>
<dbReference type="SUPFAM" id="SSF48403">
    <property type="entry name" value="Ankyrin repeat"/>
    <property type="match status" value="1"/>
</dbReference>
<dbReference type="Gene3D" id="1.10.287.110">
    <property type="entry name" value="DnaJ domain"/>
    <property type="match status" value="1"/>
</dbReference>
<feature type="domain" description="Myb-like" evidence="20">
    <location>
        <begin position="1107"/>
        <end position="1148"/>
    </location>
</feature>
<dbReference type="SMART" id="SM00291">
    <property type="entry name" value="ZnF_ZZ"/>
    <property type="match status" value="1"/>
</dbReference>
<evidence type="ECO:0000256" key="17">
    <source>
        <dbReference type="SAM" id="MobiDB-lite"/>
    </source>
</evidence>
<dbReference type="GO" id="GO:0016567">
    <property type="term" value="P:protein ubiquitination"/>
    <property type="evidence" value="ECO:0007669"/>
    <property type="project" value="UniProtKB-UniPathway"/>
</dbReference>
<proteinExistence type="predicted"/>
<dbReference type="InterPro" id="IPR002110">
    <property type="entry name" value="Ankyrin_rpt"/>
</dbReference>
<feature type="region of interest" description="Disordered" evidence="17">
    <location>
        <begin position="1047"/>
        <end position="1106"/>
    </location>
</feature>
<dbReference type="PROSITE" id="PS50089">
    <property type="entry name" value="ZF_RING_2"/>
    <property type="match status" value="1"/>
</dbReference>
<dbReference type="SMART" id="SM00717">
    <property type="entry name" value="SANT"/>
    <property type="match status" value="2"/>
</dbReference>
<feature type="repeat" description="ANK" evidence="15">
    <location>
        <begin position="654"/>
        <end position="686"/>
    </location>
</feature>
<evidence type="ECO:0000256" key="8">
    <source>
        <dbReference type="ARBA" id="ARBA00022723"/>
    </source>
</evidence>
<dbReference type="FunFam" id="2.30.30.40:FF:000044">
    <property type="entry name" value="E3 ubiquitin-protein ligase MIB2, putative"/>
    <property type="match status" value="1"/>
</dbReference>
<accession>A0A7R9FPU4</accession>
<keyword evidence="9" id="KW-0677">Repeat</keyword>
<evidence type="ECO:0000256" key="11">
    <source>
        <dbReference type="ARBA" id="ARBA00022786"/>
    </source>
</evidence>
<dbReference type="InterPro" id="IPR018253">
    <property type="entry name" value="DnaJ_domain_CS"/>
</dbReference>
<evidence type="ECO:0000256" key="4">
    <source>
        <dbReference type="ARBA" id="ARBA00004906"/>
    </source>
</evidence>
<dbReference type="Pfam" id="PF00226">
    <property type="entry name" value="DnaJ"/>
    <property type="match status" value="1"/>
</dbReference>
<dbReference type="Pfam" id="PF12796">
    <property type="entry name" value="Ank_2"/>
    <property type="match status" value="2"/>
</dbReference>
<keyword evidence="11" id="KW-0833">Ubl conjugation pathway</keyword>
<dbReference type="SMART" id="SM00271">
    <property type="entry name" value="DnaJ"/>
    <property type="match status" value="1"/>
</dbReference>
<reference evidence="23" key="1">
    <citation type="submission" date="2020-11" db="EMBL/GenBank/DDBJ databases">
        <authorList>
            <person name="Tran Van P."/>
        </authorList>
    </citation>
    <scope>NUCLEOTIDE SEQUENCE</scope>
</reference>
<dbReference type="InterPro" id="IPR036869">
    <property type="entry name" value="J_dom_sf"/>
</dbReference>
<dbReference type="CDD" id="cd06257">
    <property type="entry name" value="DnaJ"/>
    <property type="match status" value="1"/>
</dbReference>
<keyword evidence="24" id="KW-1185">Reference proteome</keyword>
<dbReference type="EC" id="2.3.2.27" evidence="5"/>
<organism evidence="23">
    <name type="scientific">Darwinula stevensoni</name>
    <dbReference type="NCBI Taxonomy" id="69355"/>
    <lineage>
        <taxon>Eukaryota</taxon>
        <taxon>Metazoa</taxon>
        <taxon>Ecdysozoa</taxon>
        <taxon>Arthropoda</taxon>
        <taxon>Crustacea</taxon>
        <taxon>Oligostraca</taxon>
        <taxon>Ostracoda</taxon>
        <taxon>Podocopa</taxon>
        <taxon>Podocopida</taxon>
        <taxon>Darwinulocopina</taxon>
        <taxon>Darwinuloidea</taxon>
        <taxon>Darwinulidae</taxon>
        <taxon>Darwinula</taxon>
    </lineage>
</organism>
<dbReference type="Gene3D" id="3.30.40.10">
    <property type="entry name" value="Zinc/RING finger domain, C3HC4 (zinc finger)"/>
    <property type="match status" value="2"/>
</dbReference>
<feature type="domain" description="MIB/HERC2" evidence="22">
    <location>
        <begin position="134"/>
        <end position="212"/>
    </location>
</feature>
<dbReference type="SUPFAM" id="SSF46689">
    <property type="entry name" value="Homeodomain-like"/>
    <property type="match status" value="2"/>
</dbReference>
<keyword evidence="13" id="KW-0914">Notch signaling pathway</keyword>
<feature type="repeat" description="ANK" evidence="15">
    <location>
        <begin position="458"/>
        <end position="490"/>
    </location>
</feature>
<dbReference type="Gene3D" id="2.30.30.40">
    <property type="entry name" value="SH3 Domains"/>
    <property type="match status" value="2"/>
</dbReference>
<dbReference type="PROSITE" id="PS01357">
    <property type="entry name" value="ZF_ZZ_1"/>
    <property type="match status" value="1"/>
</dbReference>
<dbReference type="FunFam" id="3.30.60.90:FF:000004">
    <property type="entry name" value="Putative E3 ubiquitin-protein ligase MIB2"/>
    <property type="match status" value="1"/>
</dbReference>
<dbReference type="InterPro" id="IPR036770">
    <property type="entry name" value="Ankyrin_rpt-contain_sf"/>
</dbReference>
<feature type="compositionally biased region" description="Acidic residues" evidence="17">
    <location>
        <begin position="1050"/>
        <end position="1059"/>
    </location>
</feature>
<evidence type="ECO:0000256" key="13">
    <source>
        <dbReference type="ARBA" id="ARBA00022976"/>
    </source>
</evidence>
<dbReference type="SUPFAM" id="SSF57850">
    <property type="entry name" value="RING/U-box"/>
    <property type="match status" value="1"/>
</dbReference>
<dbReference type="OrthoDB" id="2122982at2759"/>
<dbReference type="Pfam" id="PF00569">
    <property type="entry name" value="ZZ"/>
    <property type="match status" value="1"/>
</dbReference>
<dbReference type="SMART" id="SM00248">
    <property type="entry name" value="ANK"/>
    <property type="match status" value="6"/>
</dbReference>
<dbReference type="Gene3D" id="1.25.40.20">
    <property type="entry name" value="Ankyrin repeat-containing domain"/>
    <property type="match status" value="2"/>
</dbReference>
<keyword evidence="6" id="KW-0963">Cytoplasm</keyword>
<evidence type="ECO:0000259" key="21">
    <source>
        <dbReference type="PROSITE" id="PS50135"/>
    </source>
</evidence>
<dbReference type="Proteomes" id="UP000677054">
    <property type="component" value="Unassembled WGS sequence"/>
</dbReference>
<comment type="subcellular location">
    <subcellularLocation>
        <location evidence="3">Cytoplasm</location>
    </subcellularLocation>
    <subcellularLocation>
        <location evidence="2">Nucleus</location>
    </subcellularLocation>
</comment>
<dbReference type="GO" id="GO:0007219">
    <property type="term" value="P:Notch signaling pathway"/>
    <property type="evidence" value="ECO:0007669"/>
    <property type="project" value="UniProtKB-KW"/>
</dbReference>
<dbReference type="EMBL" id="LR902475">
    <property type="protein sequence ID" value="CAD7250602.1"/>
    <property type="molecule type" value="Genomic_DNA"/>
</dbReference>
<evidence type="ECO:0000256" key="16">
    <source>
        <dbReference type="PROSITE-ProRule" id="PRU00228"/>
    </source>
</evidence>
<dbReference type="PROSITE" id="PS00636">
    <property type="entry name" value="DNAJ_1"/>
    <property type="match status" value="1"/>
</dbReference>
<feature type="repeat" description="ANK" evidence="15">
    <location>
        <begin position="620"/>
        <end position="653"/>
    </location>
</feature>
<dbReference type="PROSITE" id="PS50297">
    <property type="entry name" value="ANK_REP_REGION"/>
    <property type="match status" value="2"/>
</dbReference>
<feature type="domain" description="J" evidence="18">
    <location>
        <begin position="843"/>
        <end position="923"/>
    </location>
</feature>
<dbReference type="InterPro" id="IPR009057">
    <property type="entry name" value="Homeodomain-like_sf"/>
</dbReference>
<dbReference type="SUPFAM" id="SSF46565">
    <property type="entry name" value="Chaperone J-domain"/>
    <property type="match status" value="1"/>
</dbReference>
<dbReference type="PROSITE" id="PS50076">
    <property type="entry name" value="DNAJ_2"/>
    <property type="match status" value="1"/>
</dbReference>
<dbReference type="PANTHER" id="PTHR24202:SF4">
    <property type="entry name" value="E3 UBIQUITIN-PROTEIN LIGASE MIB2-RELATED"/>
    <property type="match status" value="1"/>
</dbReference>
<dbReference type="GO" id="GO:0008270">
    <property type="term" value="F:zinc ion binding"/>
    <property type="evidence" value="ECO:0007669"/>
    <property type="project" value="UniProtKB-KW"/>
</dbReference>
<dbReference type="UniPathway" id="UPA00143"/>
<evidence type="ECO:0000259" key="20">
    <source>
        <dbReference type="PROSITE" id="PS50090"/>
    </source>
</evidence>
<keyword evidence="8" id="KW-0479">Metal-binding</keyword>
<evidence type="ECO:0000313" key="23">
    <source>
        <dbReference type="EMBL" id="CAD7250602.1"/>
    </source>
</evidence>
<evidence type="ECO:0000256" key="5">
    <source>
        <dbReference type="ARBA" id="ARBA00012483"/>
    </source>
</evidence>
<feature type="domain" description="ZZ-type" evidence="21">
    <location>
        <begin position="71"/>
        <end position="123"/>
    </location>
</feature>
<dbReference type="InterPro" id="IPR010606">
    <property type="entry name" value="Mib_Herc2"/>
</dbReference>
<evidence type="ECO:0000256" key="9">
    <source>
        <dbReference type="ARBA" id="ARBA00022737"/>
    </source>
</evidence>
<dbReference type="Pfam" id="PF06701">
    <property type="entry name" value="MIB_HERC2"/>
    <property type="match status" value="2"/>
</dbReference>
<evidence type="ECO:0000256" key="10">
    <source>
        <dbReference type="ARBA" id="ARBA00022771"/>
    </source>
</evidence>
<dbReference type="InterPro" id="IPR043145">
    <property type="entry name" value="Znf_ZZ_sf"/>
</dbReference>
<keyword evidence="12" id="KW-0862">Zinc</keyword>
<evidence type="ECO:0000256" key="1">
    <source>
        <dbReference type="ARBA" id="ARBA00000900"/>
    </source>
</evidence>
<evidence type="ECO:0000256" key="14">
    <source>
        <dbReference type="ARBA" id="ARBA00023043"/>
    </source>
</evidence>
<dbReference type="InterPro" id="IPR040847">
    <property type="entry name" value="SH3_15"/>
</dbReference>
<dbReference type="SUPFAM" id="SSF159034">
    <property type="entry name" value="Mib/herc2 domain-like"/>
    <property type="match status" value="2"/>
</dbReference>
<sequence>MEVGIRVVRGPDWEWGDQDGGEGFVGTVVEIGREKTVMVQWDCGTLSNYRIGYQNYYDLLIWDNAPVGVKHPNFSCDSCKRQGIQGLRWKCKICHDFDLCMACYMGDKHDLNHPFFRFDSPFSQGVEVPSRAESVRIPLKGIFPSAKVIRGPNWDWGNQDGGQGKIGSVLDIRGWDSESGRSVANVMWSCGNTNVYRLGHKGKVDILLVQPASGGFYYKSSLPVLGKPVDSTLGRGVTTCGRGTFAVGEKVQTCVSMERLKTLQQGHGGWNPLMMQYIGKVGSVHRVTDKGDIRVQYENPTMRWTYHPSVLMRVPDSFSIGDVVRVSDDEELVRRLQRGHGEWTDDMKMALGRAGKVIQLYEDGDLRVTVSGHDWTLNPLCVSFLPGSSLDLRNSMDAPCIQQQHNNPLESLSQLLQSSCGAADSMPDRLVSLAAQGNLEGVEAIVNINPERVDAPSRGKTALQVSCHQGHLPIVEFLLSKGANMEVRDAEGDRPIHYASFGTTAGHVSNSTSRGIVVPTKGVLEFSLTHHLAVGILLNESSTIDVNVQDSYGDTALHDAIGKESPAILGLLLSKPGIDVTLRNRRGFHPLHHAALKGNAMAVEKMLESSPQLVNSKKDDGFSALHLAALNGHLQITERLLRVAQCEVDVRNNRRQTPLMLTLTQFHIPVGAALLRHGADVNAVDEEGNSTLHLVLTRLQAEEDESSSYDKPRQVVEFLLASGANPDLANAKGETPRLFLPSSLKNSRLLTEACGTSKTSNPEPCIEKVEKRPEECLVCCEAESNIRFEPCGHSITCEECCVRMKKCIVCSTIIVKKFSISDGRPVKRNDRLRYLEERMAEMEEYHMCSICMERRRNVAFLCGHGACVEANSTEVKKAFRKLSLVLHPDKNDAPDAEIKFRQLAAVYEVLRDEKRRARYDQVLIEGLPTWRMPVYYFRRVRKMGMGELAIFLSVLCTIGHYLMSWAAYWEKKLAVDQQMESWRKKRGKKRSEIIDQEMEDLRKNLMESAPRPRFWNLLPFLLAKGIWCSAIAAPEMIRAWREQKALKEAETDESEEEEDVAVKREKRPRRRQVEIPEYEGGSSSDEASNTNEEKTEEKDDEIRTFKREERQGGLWTDEDFATLVRLMKKYPGGVVGRWEKIAEAMDRTVYEVTHMAKRFKDDALRPKPPPEEPEKCVEITENTMTIRTVDGDEEVIMLKKPKVKTRKPETVPSESSKNDTWTASQQKALEAALIHFPKGTDERWELISNCVPGKSKEECMQRFRFIAETVKQKRAQQPQ</sequence>
<gene>
    <name evidence="23" type="ORF">DSTB1V02_LOCUS10373</name>
</gene>
<dbReference type="Gene3D" id="1.10.10.60">
    <property type="entry name" value="Homeodomain-like"/>
    <property type="match status" value="2"/>
</dbReference>
<dbReference type="GO" id="GO:0070461">
    <property type="term" value="C:SAGA-type complex"/>
    <property type="evidence" value="ECO:0007669"/>
    <property type="project" value="UniProtKB-ARBA"/>
</dbReference>
<dbReference type="InterPro" id="IPR000433">
    <property type="entry name" value="Znf_ZZ"/>
</dbReference>
<dbReference type="Pfam" id="PF13920">
    <property type="entry name" value="zf-C3HC4_3"/>
    <property type="match status" value="1"/>
</dbReference>
<dbReference type="PROSITE" id="PS50090">
    <property type="entry name" value="MYB_LIKE"/>
    <property type="match status" value="2"/>
</dbReference>
<dbReference type="Pfam" id="PF23082">
    <property type="entry name" value="Myb_DNA-binding_2"/>
    <property type="match status" value="1"/>
</dbReference>
<evidence type="ECO:0000256" key="3">
    <source>
        <dbReference type="ARBA" id="ARBA00004496"/>
    </source>
</evidence>
<evidence type="ECO:0000259" key="22">
    <source>
        <dbReference type="PROSITE" id="PS51416"/>
    </source>
</evidence>
<dbReference type="InterPro" id="IPR001623">
    <property type="entry name" value="DnaJ_domain"/>
</dbReference>
<dbReference type="PROSITE" id="PS50135">
    <property type="entry name" value="ZF_ZZ_2"/>
    <property type="match status" value="1"/>
</dbReference>
<dbReference type="AlphaFoldDB" id="A0A7R9FPU4"/>
<evidence type="ECO:0000313" key="24">
    <source>
        <dbReference type="Proteomes" id="UP000677054"/>
    </source>
</evidence>
<evidence type="ECO:0000256" key="12">
    <source>
        <dbReference type="ARBA" id="ARBA00022833"/>
    </source>
</evidence>
<evidence type="ECO:0000259" key="19">
    <source>
        <dbReference type="PROSITE" id="PS50089"/>
    </source>
</evidence>
<dbReference type="InterPro" id="IPR037252">
    <property type="entry name" value="Mib_Herc2_sf"/>
</dbReference>
<dbReference type="EMBL" id="CAJPEV010002958">
    <property type="protein sequence ID" value="CAG0898529.1"/>
    <property type="molecule type" value="Genomic_DNA"/>
</dbReference>
<dbReference type="CDD" id="cd16726">
    <property type="entry name" value="RING-HC_MIB2_rpt1"/>
    <property type="match status" value="1"/>
</dbReference>
<keyword evidence="14 15" id="KW-0040">ANK repeat</keyword>
<keyword evidence="7" id="KW-0808">Transferase</keyword>
<protein>
    <recommendedName>
        <fullName evidence="5">RING-type E3 ubiquitin transferase</fullName>
        <ecNumber evidence="5">2.3.2.27</ecNumber>
    </recommendedName>
</protein>
<feature type="domain" description="MIB/HERC2" evidence="22">
    <location>
        <begin position="1"/>
        <end position="65"/>
    </location>
</feature>
<evidence type="ECO:0000256" key="7">
    <source>
        <dbReference type="ARBA" id="ARBA00022679"/>
    </source>
</evidence>
<dbReference type="GO" id="GO:0005634">
    <property type="term" value="C:nucleus"/>
    <property type="evidence" value="ECO:0007669"/>
    <property type="project" value="UniProtKB-SubCell"/>
</dbReference>
<feature type="compositionally biased region" description="Basic and acidic residues" evidence="17">
    <location>
        <begin position="1091"/>
        <end position="1106"/>
    </location>
</feature>
<comment type="catalytic activity">
    <reaction evidence="1">
        <text>S-ubiquitinyl-[E2 ubiquitin-conjugating enzyme]-L-cysteine + [acceptor protein]-L-lysine = [E2 ubiquitin-conjugating enzyme]-L-cysteine + N(6)-ubiquitinyl-[acceptor protein]-L-lysine.</text>
        <dbReference type="EC" id="2.3.2.27"/>
    </reaction>
</comment>
<feature type="domain" description="RING-type" evidence="19">
    <location>
        <begin position="776"/>
        <end position="811"/>
    </location>
</feature>
<dbReference type="PRINTS" id="PR00625">
    <property type="entry name" value="JDOMAIN"/>
</dbReference>
<dbReference type="GO" id="GO:0005737">
    <property type="term" value="C:cytoplasm"/>
    <property type="evidence" value="ECO:0007669"/>
    <property type="project" value="UniProtKB-SubCell"/>
</dbReference>
<dbReference type="InterPro" id="IPR001841">
    <property type="entry name" value="Znf_RING"/>
</dbReference>
<evidence type="ECO:0000259" key="18">
    <source>
        <dbReference type="PROSITE" id="PS50076"/>
    </source>
</evidence>
<dbReference type="CDD" id="cd00167">
    <property type="entry name" value="SANT"/>
    <property type="match status" value="2"/>
</dbReference>
<dbReference type="Gene3D" id="3.30.60.90">
    <property type="match status" value="1"/>
</dbReference>
<dbReference type="FunFam" id="2.30.30.40:FF:000078">
    <property type="entry name" value="Putative e3 ubiquitin-protein ligase mib2"/>
    <property type="match status" value="1"/>
</dbReference>